<proteinExistence type="predicted"/>
<reference evidence="2 3" key="1">
    <citation type="submission" date="2019-08" db="EMBL/GenBank/DDBJ databases">
        <authorList>
            <person name="Khan S.A."/>
            <person name="Jeon C.O."/>
            <person name="Jeong S.E."/>
        </authorList>
    </citation>
    <scope>NUCLEOTIDE SEQUENCE [LARGE SCALE GENOMIC DNA]</scope>
    <source>
        <strain evidence="3">IMCC1728</strain>
    </source>
</reference>
<comment type="caution">
    <text evidence="2">The sequence shown here is derived from an EMBL/GenBank/DDBJ whole genome shotgun (WGS) entry which is preliminary data.</text>
</comment>
<gene>
    <name evidence="2" type="ORF">FSC37_15630</name>
</gene>
<evidence type="ECO:0000313" key="3">
    <source>
        <dbReference type="Proteomes" id="UP000321832"/>
    </source>
</evidence>
<dbReference type="Proteomes" id="UP000321832">
    <property type="component" value="Unassembled WGS sequence"/>
</dbReference>
<keyword evidence="3" id="KW-1185">Reference proteome</keyword>
<feature type="chain" id="PRO_5022659455" evidence="1">
    <location>
        <begin position="28"/>
        <end position="384"/>
    </location>
</feature>
<evidence type="ECO:0000256" key="1">
    <source>
        <dbReference type="SAM" id="SignalP"/>
    </source>
</evidence>
<protein>
    <submittedName>
        <fullName evidence="2">DUF1615 domain-containing protein</fullName>
    </submittedName>
</protein>
<organism evidence="2 3">
    <name type="scientific">Piscinibacter aquaticus</name>
    <dbReference type="NCBI Taxonomy" id="392597"/>
    <lineage>
        <taxon>Bacteria</taxon>
        <taxon>Pseudomonadati</taxon>
        <taxon>Pseudomonadota</taxon>
        <taxon>Betaproteobacteria</taxon>
        <taxon>Burkholderiales</taxon>
        <taxon>Sphaerotilaceae</taxon>
        <taxon>Piscinibacter</taxon>
    </lineage>
</organism>
<dbReference type="InterPro" id="IPR011673">
    <property type="entry name" value="DUF1615"/>
</dbReference>
<dbReference type="Pfam" id="PF07759">
    <property type="entry name" value="DUF1615"/>
    <property type="match status" value="1"/>
</dbReference>
<accession>A0A5C6U4V2</accession>
<evidence type="ECO:0000313" key="2">
    <source>
        <dbReference type="EMBL" id="TXC66718.1"/>
    </source>
</evidence>
<feature type="signal peptide" evidence="1">
    <location>
        <begin position="1"/>
        <end position="27"/>
    </location>
</feature>
<dbReference type="AlphaFoldDB" id="A0A5C6U4V2"/>
<dbReference type="PROSITE" id="PS51257">
    <property type="entry name" value="PROKAR_LIPOPROTEIN"/>
    <property type="match status" value="1"/>
</dbReference>
<dbReference type="EMBL" id="VOPW01000001">
    <property type="protein sequence ID" value="TXC66718.1"/>
    <property type="molecule type" value="Genomic_DNA"/>
</dbReference>
<name>A0A5C6U4V2_9BURK</name>
<keyword evidence="1" id="KW-0732">Signal</keyword>
<sequence length="384" mass="42022">MRRMPHAARPSLALPMAAGLLAASLLAGCALPGRFAEPQGMGPTEAREALLRALPERLDDRDGWATDIHAALATLELPSTADNLCAVMAVTEQESGYRADPSVPGLAAIAWKEIERRADEASVPMFAVRAALALRSSDGRSYADRIDAVKTERQLSEVFEDLIGRVPLGRSLLADRNPVRTGGPMQVSIAFAEEQAKARPYPYAVKESIRREVFTRRGGLYFGAAHLLAYEAPYAQAIHRFADFNAGRWASRNAAFQSALAVASGVPLSLDGDLMPRASAAARGETERAALTLAGRLDLSESAIRRDLQRGDEAGFEKTTLYERVFAYAEQLDRRALPRAVLPKIDLHSPKFTRKLTTEWFARRVDERHRRCLDRMGAAASARS</sequence>